<keyword evidence="3" id="KW-1185">Reference proteome</keyword>
<gene>
    <name evidence="2" type="ORF">CPB83DRAFT_172025</name>
</gene>
<keyword evidence="1" id="KW-0812">Transmembrane</keyword>
<sequence length="107" mass="11633">MDLRSKTFSIETLQTVIVVILLYLVNSTTSWWTKRSNIDLKNHTLSTRSCGLDVKARSRPAIAKVQVASACIQLLNNDSGIVPAATSYIKSSTKVAVKLKAQKTAGP</sequence>
<dbReference type="EMBL" id="MU157839">
    <property type="protein sequence ID" value="KAF9530649.1"/>
    <property type="molecule type" value="Genomic_DNA"/>
</dbReference>
<protein>
    <submittedName>
        <fullName evidence="2">Uncharacterized protein</fullName>
    </submittedName>
</protein>
<dbReference type="Proteomes" id="UP000807306">
    <property type="component" value="Unassembled WGS sequence"/>
</dbReference>
<accession>A0A9P6EL88</accession>
<dbReference type="AlphaFoldDB" id="A0A9P6EL88"/>
<reference evidence="2" key="1">
    <citation type="submission" date="2020-11" db="EMBL/GenBank/DDBJ databases">
        <authorList>
            <consortium name="DOE Joint Genome Institute"/>
            <person name="Ahrendt S."/>
            <person name="Riley R."/>
            <person name="Andreopoulos W."/>
            <person name="Labutti K."/>
            <person name="Pangilinan J."/>
            <person name="Ruiz-Duenas F.J."/>
            <person name="Barrasa J.M."/>
            <person name="Sanchez-Garcia M."/>
            <person name="Camarero S."/>
            <person name="Miyauchi S."/>
            <person name="Serrano A."/>
            <person name="Linde D."/>
            <person name="Babiker R."/>
            <person name="Drula E."/>
            <person name="Ayuso-Fernandez I."/>
            <person name="Pacheco R."/>
            <person name="Padilla G."/>
            <person name="Ferreira P."/>
            <person name="Barriuso J."/>
            <person name="Kellner H."/>
            <person name="Castanera R."/>
            <person name="Alfaro M."/>
            <person name="Ramirez L."/>
            <person name="Pisabarro A.G."/>
            <person name="Kuo A."/>
            <person name="Tritt A."/>
            <person name="Lipzen A."/>
            <person name="He G."/>
            <person name="Yan M."/>
            <person name="Ng V."/>
            <person name="Cullen D."/>
            <person name="Martin F."/>
            <person name="Rosso M.-N."/>
            <person name="Henrissat B."/>
            <person name="Hibbett D."/>
            <person name="Martinez A.T."/>
            <person name="Grigoriev I.V."/>
        </authorList>
    </citation>
    <scope>NUCLEOTIDE SEQUENCE</scope>
    <source>
        <strain evidence="2">CBS 506.95</strain>
    </source>
</reference>
<comment type="caution">
    <text evidence="2">The sequence shown here is derived from an EMBL/GenBank/DDBJ whole genome shotgun (WGS) entry which is preliminary data.</text>
</comment>
<evidence type="ECO:0000313" key="3">
    <source>
        <dbReference type="Proteomes" id="UP000807306"/>
    </source>
</evidence>
<evidence type="ECO:0000313" key="2">
    <source>
        <dbReference type="EMBL" id="KAF9530649.1"/>
    </source>
</evidence>
<keyword evidence="1" id="KW-1133">Transmembrane helix</keyword>
<name>A0A9P6EL88_9AGAR</name>
<keyword evidence="1" id="KW-0472">Membrane</keyword>
<evidence type="ECO:0000256" key="1">
    <source>
        <dbReference type="SAM" id="Phobius"/>
    </source>
</evidence>
<organism evidence="2 3">
    <name type="scientific">Crepidotus variabilis</name>
    <dbReference type="NCBI Taxonomy" id="179855"/>
    <lineage>
        <taxon>Eukaryota</taxon>
        <taxon>Fungi</taxon>
        <taxon>Dikarya</taxon>
        <taxon>Basidiomycota</taxon>
        <taxon>Agaricomycotina</taxon>
        <taxon>Agaricomycetes</taxon>
        <taxon>Agaricomycetidae</taxon>
        <taxon>Agaricales</taxon>
        <taxon>Agaricineae</taxon>
        <taxon>Crepidotaceae</taxon>
        <taxon>Crepidotus</taxon>
    </lineage>
</organism>
<feature type="transmembrane region" description="Helical" evidence="1">
    <location>
        <begin position="12"/>
        <end position="32"/>
    </location>
</feature>
<proteinExistence type="predicted"/>